<dbReference type="CDD" id="cd00082">
    <property type="entry name" value="HisKA"/>
    <property type="match status" value="1"/>
</dbReference>
<dbReference type="PROSITE" id="PS50109">
    <property type="entry name" value="HIS_KIN"/>
    <property type="match status" value="1"/>
</dbReference>
<evidence type="ECO:0000256" key="10">
    <source>
        <dbReference type="SAM" id="Phobius"/>
    </source>
</evidence>
<evidence type="ECO:0000256" key="9">
    <source>
        <dbReference type="PROSITE-ProRule" id="PRU00339"/>
    </source>
</evidence>
<dbReference type="SUPFAM" id="SSF47384">
    <property type="entry name" value="Homodimeric domain of signal transducing histidine kinase"/>
    <property type="match status" value="1"/>
</dbReference>
<gene>
    <name evidence="13" type="ORF">IPZ78_16015</name>
</gene>
<dbReference type="Pfam" id="PF02518">
    <property type="entry name" value="HATPase_c"/>
    <property type="match status" value="1"/>
</dbReference>
<feature type="transmembrane region" description="Helical" evidence="10">
    <location>
        <begin position="371"/>
        <end position="390"/>
    </location>
</feature>
<dbReference type="PRINTS" id="PR00344">
    <property type="entry name" value="BCTRLSENSOR"/>
</dbReference>
<keyword evidence="14" id="KW-1185">Reference proteome</keyword>
<dbReference type="Pfam" id="PF13424">
    <property type="entry name" value="TPR_12"/>
    <property type="match status" value="1"/>
</dbReference>
<evidence type="ECO:0000256" key="1">
    <source>
        <dbReference type="ARBA" id="ARBA00000085"/>
    </source>
</evidence>
<comment type="catalytic activity">
    <reaction evidence="1">
        <text>ATP + protein L-histidine = ADP + protein N-phospho-L-histidine.</text>
        <dbReference type="EC" id="2.7.13.3"/>
    </reaction>
</comment>
<evidence type="ECO:0000259" key="12">
    <source>
        <dbReference type="PROSITE" id="PS50109"/>
    </source>
</evidence>
<keyword evidence="6 13" id="KW-0418">Kinase</keyword>
<dbReference type="InterPro" id="IPR003661">
    <property type="entry name" value="HisK_dim/P_dom"/>
</dbReference>
<dbReference type="SUPFAM" id="SSF48452">
    <property type="entry name" value="TPR-like"/>
    <property type="match status" value="2"/>
</dbReference>
<name>A0ABS7ZAN8_9SPHI</name>
<organism evidence="13 14">
    <name type="scientific">Sphingobacterium bovistauri</name>
    <dbReference type="NCBI Taxonomy" id="2781959"/>
    <lineage>
        <taxon>Bacteria</taxon>
        <taxon>Pseudomonadati</taxon>
        <taxon>Bacteroidota</taxon>
        <taxon>Sphingobacteriia</taxon>
        <taxon>Sphingobacteriales</taxon>
        <taxon>Sphingobacteriaceae</taxon>
        <taxon>Sphingobacterium</taxon>
    </lineage>
</organism>
<dbReference type="PANTHER" id="PTHR42878:SF7">
    <property type="entry name" value="SENSOR HISTIDINE KINASE GLRK"/>
    <property type="match status" value="1"/>
</dbReference>
<dbReference type="EC" id="2.7.13.3" evidence="2"/>
<dbReference type="PANTHER" id="PTHR42878">
    <property type="entry name" value="TWO-COMPONENT HISTIDINE KINASE"/>
    <property type="match status" value="1"/>
</dbReference>
<keyword evidence="7" id="KW-0067">ATP-binding</keyword>
<dbReference type="InterPro" id="IPR019734">
    <property type="entry name" value="TPR_rpt"/>
</dbReference>
<dbReference type="SMART" id="SM00028">
    <property type="entry name" value="TPR"/>
    <property type="match status" value="3"/>
</dbReference>
<feature type="repeat" description="TPR" evidence="9">
    <location>
        <begin position="126"/>
        <end position="159"/>
    </location>
</feature>
<dbReference type="CDD" id="cd00075">
    <property type="entry name" value="HATPase"/>
    <property type="match status" value="1"/>
</dbReference>
<dbReference type="InterPro" id="IPR003594">
    <property type="entry name" value="HATPase_dom"/>
</dbReference>
<dbReference type="GO" id="GO:0016301">
    <property type="term" value="F:kinase activity"/>
    <property type="evidence" value="ECO:0007669"/>
    <property type="project" value="UniProtKB-KW"/>
</dbReference>
<dbReference type="PROSITE" id="PS50005">
    <property type="entry name" value="TPR"/>
    <property type="match status" value="1"/>
</dbReference>
<comment type="caution">
    <text evidence="13">The sequence shown here is derived from an EMBL/GenBank/DDBJ whole genome shotgun (WGS) entry which is preliminary data.</text>
</comment>
<feature type="chain" id="PRO_5045290900" description="histidine kinase" evidence="11">
    <location>
        <begin position="26"/>
        <end position="668"/>
    </location>
</feature>
<evidence type="ECO:0000256" key="5">
    <source>
        <dbReference type="ARBA" id="ARBA00022741"/>
    </source>
</evidence>
<feature type="domain" description="Histidine kinase" evidence="12">
    <location>
        <begin position="431"/>
        <end position="648"/>
    </location>
</feature>
<dbReference type="Gene3D" id="3.30.565.10">
    <property type="entry name" value="Histidine kinase-like ATPase, C-terminal domain"/>
    <property type="match status" value="1"/>
</dbReference>
<dbReference type="Proteomes" id="UP001165302">
    <property type="component" value="Unassembled WGS sequence"/>
</dbReference>
<proteinExistence type="predicted"/>
<keyword evidence="10" id="KW-0472">Membrane</keyword>
<dbReference type="InterPro" id="IPR011990">
    <property type="entry name" value="TPR-like_helical_dom_sf"/>
</dbReference>
<evidence type="ECO:0000256" key="11">
    <source>
        <dbReference type="SAM" id="SignalP"/>
    </source>
</evidence>
<evidence type="ECO:0000256" key="7">
    <source>
        <dbReference type="ARBA" id="ARBA00022840"/>
    </source>
</evidence>
<dbReference type="InterPro" id="IPR005467">
    <property type="entry name" value="His_kinase_dom"/>
</dbReference>
<dbReference type="InterPro" id="IPR036097">
    <property type="entry name" value="HisK_dim/P_sf"/>
</dbReference>
<protein>
    <recommendedName>
        <fullName evidence="2">histidine kinase</fullName>
        <ecNumber evidence="2">2.7.13.3</ecNumber>
    </recommendedName>
</protein>
<dbReference type="SMART" id="SM00388">
    <property type="entry name" value="HisKA"/>
    <property type="match status" value="1"/>
</dbReference>
<keyword evidence="10" id="KW-1133">Transmembrane helix</keyword>
<sequence>MLPNQLVKLFLVYLSLVLSNSSSYAQNINVDSLLKLVSTNNPDSTNGRIYYDLARNTYASDTKNALLWAKQGVQYFENTESHQLLTRCMNLEAVCLFILDKHEESIKLHYKILKIREEKKDTLGIAETLLNIGNNYYRGQDLEQAVKFYHKSREYALKSNNVKLLAGLNNNLGNYYKDKFSENKKIKDKNLAIKHLKEAILYKEKLKTDRTLEKTYTILAYVYFESKDYKTAQLYATKAEQYALTHKNGEGVGSSKLLLAKIAVINKEHELAQSILDGLYVFLGQNKAFHILNMHDDEIIVLRNMIRNLRSNTSSTLDSLNENNYNKLLLSRQKVREELNIQYETEKKDLENANLTLKNKITQDNLHKTRVITTISILFALVLLFLVIKLRNKNIALSKSEQEIRKQANLVHQQNQLLKQSESFKTKLFSIISHDLKSPINSLKIIVDMSVEQKLSNSDYSYLMDNLKKELHVTSNLLNDLLFWSKSQMKSNSIKWSHFNLYTTIQKTENTLSSSIKLKQLQIKNLIPNDFEIYGDEMRFEFIVRNILHNAIKYSEFYKQIEVGIKNKGSEIDFYIRDNGVGMSHEQVKKMFNHDRSRISSRGTLDEQGAGIGLLLCHDFVESLGWTLQVESTIGQGTIFHICIPMEKHKEFLSDDSDIKQDSYLQLH</sequence>
<evidence type="ECO:0000256" key="4">
    <source>
        <dbReference type="ARBA" id="ARBA00022679"/>
    </source>
</evidence>
<keyword evidence="3" id="KW-0597">Phosphoprotein</keyword>
<dbReference type="InterPro" id="IPR050351">
    <property type="entry name" value="BphY/WalK/GraS-like"/>
</dbReference>
<dbReference type="Gene3D" id="1.25.40.10">
    <property type="entry name" value="Tetratricopeptide repeat domain"/>
    <property type="match status" value="1"/>
</dbReference>
<evidence type="ECO:0000256" key="3">
    <source>
        <dbReference type="ARBA" id="ARBA00022553"/>
    </source>
</evidence>
<evidence type="ECO:0000256" key="6">
    <source>
        <dbReference type="ARBA" id="ARBA00022777"/>
    </source>
</evidence>
<feature type="signal peptide" evidence="11">
    <location>
        <begin position="1"/>
        <end position="25"/>
    </location>
</feature>
<evidence type="ECO:0000256" key="2">
    <source>
        <dbReference type="ARBA" id="ARBA00012438"/>
    </source>
</evidence>
<keyword evidence="11" id="KW-0732">Signal</keyword>
<dbReference type="RefSeq" id="WP_225555006.1">
    <property type="nucleotide sequence ID" value="NZ_JADEYP010000040.1"/>
</dbReference>
<dbReference type="SMART" id="SM00387">
    <property type="entry name" value="HATPase_c"/>
    <property type="match status" value="1"/>
</dbReference>
<reference evidence="13" key="1">
    <citation type="submission" date="2020-10" db="EMBL/GenBank/DDBJ databases">
        <authorList>
            <person name="Lu T."/>
            <person name="Wang Q."/>
            <person name="Han X."/>
        </authorList>
    </citation>
    <scope>NUCLEOTIDE SEQUENCE</scope>
    <source>
        <strain evidence="13">WQ 366</strain>
    </source>
</reference>
<dbReference type="Gene3D" id="1.10.287.130">
    <property type="match status" value="1"/>
</dbReference>
<dbReference type="EMBL" id="JADEYP010000040">
    <property type="protein sequence ID" value="MCA5006647.1"/>
    <property type="molecule type" value="Genomic_DNA"/>
</dbReference>
<keyword evidence="5" id="KW-0547">Nucleotide-binding</keyword>
<evidence type="ECO:0000313" key="14">
    <source>
        <dbReference type="Proteomes" id="UP001165302"/>
    </source>
</evidence>
<keyword evidence="10" id="KW-0812">Transmembrane</keyword>
<accession>A0ABS7ZAN8</accession>
<keyword evidence="4" id="KW-0808">Transferase</keyword>
<keyword evidence="9" id="KW-0802">TPR repeat</keyword>
<evidence type="ECO:0000313" key="13">
    <source>
        <dbReference type="EMBL" id="MCA5006647.1"/>
    </source>
</evidence>
<keyword evidence="8" id="KW-0902">Two-component regulatory system</keyword>
<evidence type="ECO:0000256" key="8">
    <source>
        <dbReference type="ARBA" id="ARBA00023012"/>
    </source>
</evidence>
<dbReference type="InterPro" id="IPR004358">
    <property type="entry name" value="Sig_transdc_His_kin-like_C"/>
</dbReference>
<dbReference type="InterPro" id="IPR036890">
    <property type="entry name" value="HATPase_C_sf"/>
</dbReference>
<dbReference type="SUPFAM" id="SSF55874">
    <property type="entry name" value="ATPase domain of HSP90 chaperone/DNA topoisomerase II/histidine kinase"/>
    <property type="match status" value="1"/>
</dbReference>